<dbReference type="Gene3D" id="2.170.120.40">
    <property type="entry name" value="YbbR-like domain"/>
    <property type="match status" value="1"/>
</dbReference>
<dbReference type="InterPro" id="IPR012505">
    <property type="entry name" value="YbbR"/>
</dbReference>
<dbReference type="Gene3D" id="2.170.120.30">
    <property type="match status" value="1"/>
</dbReference>
<dbReference type="PANTHER" id="PTHR37804:SF1">
    <property type="entry name" value="CDAA REGULATORY PROTEIN CDAR"/>
    <property type="match status" value="1"/>
</dbReference>
<dbReference type="InterPro" id="IPR053154">
    <property type="entry name" value="c-di-AMP_regulator"/>
</dbReference>
<proteinExistence type="predicted"/>
<reference evidence="1 2" key="1">
    <citation type="submission" date="2015-02" db="EMBL/GenBank/DDBJ databases">
        <title>Single-cell genomics of uncultivated deep-branching MTB reveals a conserved set of magnetosome genes.</title>
        <authorList>
            <person name="Kolinko S."/>
            <person name="Richter M."/>
            <person name="Glockner F.O."/>
            <person name="Brachmann A."/>
            <person name="Schuler D."/>
        </authorList>
    </citation>
    <scope>NUCLEOTIDE SEQUENCE [LARGE SCALE GENOMIC DNA]</scope>
    <source>
        <strain evidence="1">TM-1</strain>
    </source>
</reference>
<name>A0A0F3GIK5_9BACT</name>
<dbReference type="PANTHER" id="PTHR37804">
    <property type="entry name" value="CDAA REGULATORY PROTEIN CDAR"/>
    <property type="match status" value="1"/>
</dbReference>
<evidence type="ECO:0000313" key="1">
    <source>
        <dbReference type="EMBL" id="KJU81769.1"/>
    </source>
</evidence>
<dbReference type="AlphaFoldDB" id="A0A0F3GIK5"/>
<organism evidence="1 2">
    <name type="scientific">Candidatus Magnetobacterium bavaricum</name>
    <dbReference type="NCBI Taxonomy" id="29290"/>
    <lineage>
        <taxon>Bacteria</taxon>
        <taxon>Pseudomonadati</taxon>
        <taxon>Nitrospirota</taxon>
        <taxon>Thermodesulfovibrionia</taxon>
        <taxon>Thermodesulfovibrionales</taxon>
        <taxon>Candidatus Magnetobacteriaceae</taxon>
        <taxon>Candidatus Magnetobacterium</taxon>
    </lineage>
</organism>
<dbReference type="Proteomes" id="UP000033423">
    <property type="component" value="Unassembled WGS sequence"/>
</dbReference>
<dbReference type="Pfam" id="PF07949">
    <property type="entry name" value="YbbR"/>
    <property type="match status" value="2"/>
</dbReference>
<dbReference type="EMBL" id="LACI01002563">
    <property type="protein sequence ID" value="KJU81769.1"/>
    <property type="molecule type" value="Genomic_DNA"/>
</dbReference>
<protein>
    <submittedName>
        <fullName evidence="1">YbbR-like protein</fullName>
    </submittedName>
</protein>
<sequence>MKKLLTVNIELKAITLILALLLWFFVTLKGQSEIILELPLEYKNIPKGFELVKSSTNFVNISVKGQERLIKNIGPKDVSVYVDLTNARDGETIVNLNKENVRVPSSVTVNKLTPAHIIIQLEETIMKVVQVRPVIKGQPQKGFEVTDTIVSPEEITIEGYKRDLKSVGFLETQPINIRNANATVERYVSLVRKDKEIEHFKDRVKVKVIIEKVNQ</sequence>
<comment type="caution">
    <text evidence="1">The sequence shown here is derived from an EMBL/GenBank/DDBJ whole genome shotgun (WGS) entry which is preliminary data.</text>
</comment>
<keyword evidence="2" id="KW-1185">Reference proteome</keyword>
<gene>
    <name evidence="1" type="ORF">MBAV_006039</name>
</gene>
<accession>A0A0F3GIK5</accession>
<evidence type="ECO:0000313" key="2">
    <source>
        <dbReference type="Proteomes" id="UP000033423"/>
    </source>
</evidence>